<evidence type="ECO:0000313" key="1">
    <source>
        <dbReference type="EMBL" id="DAE22257.1"/>
    </source>
</evidence>
<organism evidence="1">
    <name type="scientific">Podoviridae sp. ctKS020</name>
    <dbReference type="NCBI Taxonomy" id="2826552"/>
    <lineage>
        <taxon>Viruses</taxon>
        <taxon>Duplodnaviria</taxon>
        <taxon>Heunggongvirae</taxon>
        <taxon>Uroviricota</taxon>
        <taxon>Caudoviricetes</taxon>
    </lineage>
</organism>
<reference evidence="1" key="1">
    <citation type="journal article" date="2021" name="Proc. Natl. Acad. Sci. U.S.A.">
        <title>A Catalog of Tens of Thousands of Viruses from Human Metagenomes Reveals Hidden Associations with Chronic Diseases.</title>
        <authorList>
            <person name="Tisza M.J."/>
            <person name="Buck C.B."/>
        </authorList>
    </citation>
    <scope>NUCLEOTIDE SEQUENCE</scope>
    <source>
        <strain evidence="1">CtKS020</strain>
    </source>
</reference>
<accession>A0A8S5QTT1</accession>
<protein>
    <submittedName>
        <fullName evidence="1">Uncharacterized protein</fullName>
    </submittedName>
</protein>
<dbReference type="EMBL" id="BK015730">
    <property type="protein sequence ID" value="DAE22257.1"/>
    <property type="molecule type" value="Genomic_DNA"/>
</dbReference>
<proteinExistence type="predicted"/>
<sequence>MNCKVKLTVCKGAALLPKVTATQDEDAVTITVKDMNGEASATVPIMKVDSTYDPASENAQSGSALSAAIVAKRITAPRTNPGCFYEMPSGAYLLDGWFKIAQMRDDYGVEATQYFGEMALIYKEWSFGSDAVLFDAAKGELVLRHGSPLYEKRSYRTRLDNSYESIRDKVEDVTAIDVFAYPSAKAVYEFTKSIKLNKKKALKSVTLSAGQILYDYDLISGMALYIMYEEDYLPENVRIKDVAFDLSEECQEESVKGIYYGTEVAAVARTDAAGEKAYVLINEAKIEVVPKCGQKILLFVTDPEQTDESLIFPVIDGYGSVTFYYEEN</sequence>
<name>A0A8S5QTT1_9CAUD</name>